<organism evidence="1">
    <name type="scientific">marine metagenome</name>
    <dbReference type="NCBI Taxonomy" id="408172"/>
    <lineage>
        <taxon>unclassified sequences</taxon>
        <taxon>metagenomes</taxon>
        <taxon>ecological metagenomes</taxon>
    </lineage>
</organism>
<dbReference type="Pfam" id="PF07040">
    <property type="entry name" value="DUF1326"/>
    <property type="match status" value="1"/>
</dbReference>
<evidence type="ECO:0000313" key="1">
    <source>
        <dbReference type="EMBL" id="SVA04114.1"/>
    </source>
</evidence>
<dbReference type="EMBL" id="UINC01003190">
    <property type="protein sequence ID" value="SVA04114.1"/>
    <property type="molecule type" value="Genomic_DNA"/>
</dbReference>
<feature type="non-terminal residue" evidence="1">
    <location>
        <position position="96"/>
    </location>
</feature>
<sequence length="96" mass="10184">MKKLLLAAATVFLATTIWAKPAATISGTYLEVRSCDVYTGPCFSNAEMGSNGKEAILTWSIKEGAWQGVDLAGLSVIAVVCTKDTLGDIKYVQPRG</sequence>
<accession>A0A381SL09</accession>
<dbReference type="InterPro" id="IPR009758">
    <property type="entry name" value="DUF1326"/>
</dbReference>
<protein>
    <submittedName>
        <fullName evidence="1">Uncharacterized protein</fullName>
    </submittedName>
</protein>
<reference evidence="1" key="1">
    <citation type="submission" date="2018-05" db="EMBL/GenBank/DDBJ databases">
        <authorList>
            <person name="Lanie J.A."/>
            <person name="Ng W.-L."/>
            <person name="Kazmierczak K.M."/>
            <person name="Andrzejewski T.M."/>
            <person name="Davidsen T.M."/>
            <person name="Wayne K.J."/>
            <person name="Tettelin H."/>
            <person name="Glass J.I."/>
            <person name="Rusch D."/>
            <person name="Podicherti R."/>
            <person name="Tsui H.-C.T."/>
            <person name="Winkler M.E."/>
        </authorList>
    </citation>
    <scope>NUCLEOTIDE SEQUENCE</scope>
</reference>
<gene>
    <name evidence="1" type="ORF">METZ01_LOCUS56968</name>
</gene>
<dbReference type="AlphaFoldDB" id="A0A381SL09"/>
<proteinExistence type="predicted"/>
<name>A0A381SL09_9ZZZZ</name>